<dbReference type="SMART" id="SM00028">
    <property type="entry name" value="TPR"/>
    <property type="match status" value="11"/>
</dbReference>
<sequence>MIRVVYTGLLCLVWSSSSMGGIFTHHVGSIMPQILASSLNQVTIQKKSKLSVKDRHKADLMFYLMAAEIAGRKRKFKQAMFYYMKAIVISDDPRVTEQAVRLALYAKDNAAAITASKRWIKLEPNNAEPHRYRAMLFVRTKQIDNSFKQLKQYVSLLKKKNPKVKNLYRNIVAMYAQESNSAIAYQVMKRFFKVLEKNADAMYAWAHYTSRLKKYKQALSAINKVRAIRPKWAEASMLYAHIQIAQGHKAEAIKGMQRVVEAYPKQRNLRINYARLLSEARQYKKAREQFNILLANKPKDPNILYALALLALENKQFKEAEEFLKQMLKTGARQVEGHYYLGLIAEERKRYDAAIAWLSKIKNGNRFVDAHLRIASIMSKKGDIEAARRFLYQLTPRTKRLEVRLYLSEAEILQRAKRFKDALDVISNALSANADHSDLLYARAMMAEKINRLDMVERDLKAILKKNPKHTQALNALGYTLADRTRRYKEAHGYIKRAMKLAPNQAAIIDSMGWVQYRLGNYKQSIKHLKNAFKIDNNAEIAAHLGEVLWVSGSRNAARKAWEEARRIDKDNVVLRDTLKRFQQ</sequence>
<dbReference type="InterPro" id="IPR019734">
    <property type="entry name" value="TPR_rpt"/>
</dbReference>
<dbReference type="Pfam" id="PF13432">
    <property type="entry name" value="TPR_16"/>
    <property type="match status" value="2"/>
</dbReference>
<dbReference type="PANTHER" id="PTHR45586">
    <property type="entry name" value="TPR REPEAT-CONTAINING PROTEIN PA4667"/>
    <property type="match status" value="1"/>
</dbReference>
<dbReference type="InterPro" id="IPR011990">
    <property type="entry name" value="TPR-like_helical_dom_sf"/>
</dbReference>
<evidence type="ECO:0000256" key="1">
    <source>
        <dbReference type="ARBA" id="ARBA00022737"/>
    </source>
</evidence>
<dbReference type="AlphaFoldDB" id="A0A3B0Z3H7"/>
<dbReference type="EMBL" id="UOFL01000234">
    <property type="protein sequence ID" value="VAW82062.1"/>
    <property type="molecule type" value="Genomic_DNA"/>
</dbReference>
<dbReference type="SUPFAM" id="SSF48452">
    <property type="entry name" value="TPR-like"/>
    <property type="match status" value="2"/>
</dbReference>
<organism evidence="3">
    <name type="scientific">hydrothermal vent metagenome</name>
    <dbReference type="NCBI Taxonomy" id="652676"/>
    <lineage>
        <taxon>unclassified sequences</taxon>
        <taxon>metagenomes</taxon>
        <taxon>ecological metagenomes</taxon>
    </lineage>
</organism>
<dbReference type="Gene3D" id="1.25.40.10">
    <property type="entry name" value="Tetratricopeptide repeat domain"/>
    <property type="match status" value="2"/>
</dbReference>
<evidence type="ECO:0000313" key="3">
    <source>
        <dbReference type="EMBL" id="VAW82062.1"/>
    </source>
</evidence>
<keyword evidence="1" id="KW-0677">Repeat</keyword>
<evidence type="ECO:0000256" key="2">
    <source>
        <dbReference type="ARBA" id="ARBA00022803"/>
    </source>
</evidence>
<dbReference type="Pfam" id="PF13181">
    <property type="entry name" value="TPR_8"/>
    <property type="match status" value="1"/>
</dbReference>
<proteinExistence type="predicted"/>
<protein>
    <submittedName>
        <fullName evidence="3">FIG140336: TPR domain protein</fullName>
    </submittedName>
</protein>
<reference evidence="3" key="1">
    <citation type="submission" date="2018-06" db="EMBL/GenBank/DDBJ databases">
        <authorList>
            <person name="Zhirakovskaya E."/>
        </authorList>
    </citation>
    <scope>NUCLEOTIDE SEQUENCE</scope>
</reference>
<keyword evidence="2" id="KW-0802">TPR repeat</keyword>
<gene>
    <name evidence="3" type="ORF">MNBD_GAMMA12-800</name>
</gene>
<accession>A0A3B0Z3H7</accession>
<dbReference type="Pfam" id="PF14559">
    <property type="entry name" value="TPR_19"/>
    <property type="match status" value="1"/>
</dbReference>
<dbReference type="PANTHER" id="PTHR45586:SF1">
    <property type="entry name" value="LIPOPOLYSACCHARIDE ASSEMBLY PROTEIN B"/>
    <property type="match status" value="1"/>
</dbReference>
<dbReference type="InterPro" id="IPR051012">
    <property type="entry name" value="CellSynth/LPSAsmb/PSIAsmb"/>
</dbReference>
<name>A0A3B0Z3H7_9ZZZZ</name>